<evidence type="ECO:0000256" key="1">
    <source>
        <dbReference type="SAM" id="Coils"/>
    </source>
</evidence>
<evidence type="ECO:0000256" key="2">
    <source>
        <dbReference type="SAM" id="MobiDB-lite"/>
    </source>
</evidence>
<feature type="compositionally biased region" description="Basic and acidic residues" evidence="2">
    <location>
        <begin position="615"/>
        <end position="629"/>
    </location>
</feature>
<gene>
    <name evidence="3" type="ORF">TM448A02302_0009</name>
</gene>
<feature type="region of interest" description="Disordered" evidence="2">
    <location>
        <begin position="711"/>
        <end position="744"/>
    </location>
</feature>
<reference evidence="3" key="1">
    <citation type="submission" date="2020-03" db="EMBL/GenBank/DDBJ databases">
        <title>The deep terrestrial virosphere.</title>
        <authorList>
            <person name="Holmfeldt K."/>
            <person name="Nilsson E."/>
            <person name="Simone D."/>
            <person name="Lopez-Fernandez M."/>
            <person name="Wu X."/>
            <person name="de Brujin I."/>
            <person name="Lundin D."/>
            <person name="Andersson A."/>
            <person name="Bertilsson S."/>
            <person name="Dopson M."/>
        </authorList>
    </citation>
    <scope>NUCLEOTIDE SEQUENCE</scope>
    <source>
        <strain evidence="3">TM448A02302</strain>
    </source>
</reference>
<sequence length="744" mass="83893">MEDEYTREPEETTSEDDQRKRLEALAESLLKKRDEAVLFRAASGVERRWKEDQEVYDSFDDNSGGGDMVDYATGDAYTKGSSGPVRSRVIVNIIRGKCETAEGRFADILLPVDDRNWGFRPTPVPDLIKGLTDDRPVTNTQTGETMVDDSGNPVRASDIAVVQMETAKTKMRAMESEVDDQLTECGFNGECRKAIKDAVKLGTGVLKGPNVVKQVRKSWIPQKDQGGTEVHILETVEEQQPASKRVDIWNCFPDPNCGEDISKASYIFEYDEILPRGLRSLLGVEGYFEDQIMAVLSEEPQRVSVSNPGDKGVKINKTSIGKGNAYDKWEYYGDVDRDDLEALGCDCEELRGQSLSACVVFVNERPIKIQLNVLDTGDIPYDFFQWSQVTGSPWGIGVPREGVWQQRIIIAAWRAMMDNARDSAGANIIFGEGVEPVDGKWELTGKKAWMANGEVDDVSKMFAQFQIQNNQKDLQAIIELAMRFLDLETNLPLLFQGEKEDIPDTLGATNIMVDSSNVALRTRVKIWDDQITRPHITRYYHWNMQYNENPEVKGDFNVDARGTSVLLARDQQSKILANTLQIKGDPRVDNEVDWGKVVRELFTALRLNNVLKSDEDKKKDAEKQKEQPQKADPSTQVAKIRTQGELQKAQLVQQSDMAELEFKAQEAERQRQHDKEMKSLDYQIKMMEFSQQSGMKLNDIKADLAKEASKQNLMRDLADKKTAQLTPPPIEPPQRAPAGEAFQQ</sequence>
<dbReference type="EMBL" id="MT144289">
    <property type="protein sequence ID" value="QJA51804.1"/>
    <property type="molecule type" value="Genomic_DNA"/>
</dbReference>
<protein>
    <submittedName>
        <fullName evidence="3">Putative portal protein</fullName>
    </submittedName>
</protein>
<keyword evidence="1" id="KW-0175">Coiled coil</keyword>
<proteinExistence type="predicted"/>
<feature type="coiled-coil region" evidence="1">
    <location>
        <begin position="648"/>
        <end position="677"/>
    </location>
</feature>
<feature type="region of interest" description="Disordered" evidence="2">
    <location>
        <begin position="128"/>
        <end position="152"/>
    </location>
</feature>
<name>A0A6H1ZW53_9ZZZZ</name>
<feature type="compositionally biased region" description="Pro residues" evidence="2">
    <location>
        <begin position="726"/>
        <end position="735"/>
    </location>
</feature>
<feature type="region of interest" description="Disordered" evidence="2">
    <location>
        <begin position="615"/>
        <end position="637"/>
    </location>
</feature>
<organism evidence="3">
    <name type="scientific">viral metagenome</name>
    <dbReference type="NCBI Taxonomy" id="1070528"/>
    <lineage>
        <taxon>unclassified sequences</taxon>
        <taxon>metagenomes</taxon>
        <taxon>organismal metagenomes</taxon>
    </lineage>
</organism>
<accession>A0A6H1ZW53</accession>
<evidence type="ECO:0000313" key="3">
    <source>
        <dbReference type="EMBL" id="QJA51804.1"/>
    </source>
</evidence>
<dbReference type="AlphaFoldDB" id="A0A6H1ZW53"/>